<accession>A0A2A4WWQ1</accession>
<evidence type="ECO:0008006" key="3">
    <source>
        <dbReference type="Google" id="ProtNLM"/>
    </source>
</evidence>
<dbReference type="Proteomes" id="UP000218767">
    <property type="component" value="Unassembled WGS sequence"/>
</dbReference>
<sequence>MLGFSSVLSAQGVLSGARTGTIEGMHQSDGYLTISGRNYDFHNDVTLVFYDGEEVLTNFLNEGLVVRFVVNRDGVLARIEVLGPLNLIEALVES</sequence>
<protein>
    <recommendedName>
        <fullName evidence="3">DUF5666 domain-containing protein</fullName>
    </recommendedName>
</protein>
<reference evidence="2" key="1">
    <citation type="submission" date="2017-08" db="EMBL/GenBank/DDBJ databases">
        <title>A dynamic microbial community with high functional redundancy inhabits the cold, oxic subseafloor aquifer.</title>
        <authorList>
            <person name="Tully B.J."/>
            <person name="Wheat C.G."/>
            <person name="Glazer B.T."/>
            <person name="Huber J.A."/>
        </authorList>
    </citation>
    <scope>NUCLEOTIDE SEQUENCE [LARGE SCALE GENOMIC DNA]</scope>
</reference>
<dbReference type="AlphaFoldDB" id="A0A2A4WWQ1"/>
<organism evidence="1 2">
    <name type="scientific">SAR86 cluster bacterium</name>
    <dbReference type="NCBI Taxonomy" id="2030880"/>
    <lineage>
        <taxon>Bacteria</taxon>
        <taxon>Pseudomonadati</taxon>
        <taxon>Pseudomonadota</taxon>
        <taxon>Gammaproteobacteria</taxon>
        <taxon>SAR86 cluster</taxon>
    </lineage>
</organism>
<gene>
    <name evidence="1" type="ORF">COB20_14935</name>
</gene>
<name>A0A2A4WWQ1_9GAMM</name>
<evidence type="ECO:0000313" key="1">
    <source>
        <dbReference type="EMBL" id="PCI74656.1"/>
    </source>
</evidence>
<proteinExistence type="predicted"/>
<dbReference type="EMBL" id="NVUL01000099">
    <property type="protein sequence ID" value="PCI74656.1"/>
    <property type="molecule type" value="Genomic_DNA"/>
</dbReference>
<evidence type="ECO:0000313" key="2">
    <source>
        <dbReference type="Proteomes" id="UP000218767"/>
    </source>
</evidence>
<comment type="caution">
    <text evidence="1">The sequence shown here is derived from an EMBL/GenBank/DDBJ whole genome shotgun (WGS) entry which is preliminary data.</text>
</comment>